<dbReference type="CDD" id="cd17325">
    <property type="entry name" value="MFS_MdtG_SLC18_like"/>
    <property type="match status" value="1"/>
</dbReference>
<dbReference type="InterPro" id="IPR005829">
    <property type="entry name" value="Sugar_transporter_CS"/>
</dbReference>
<feature type="compositionally biased region" description="Low complexity" evidence="6">
    <location>
        <begin position="421"/>
        <end position="436"/>
    </location>
</feature>
<evidence type="ECO:0000259" key="8">
    <source>
        <dbReference type="PROSITE" id="PS50850"/>
    </source>
</evidence>
<proteinExistence type="predicted"/>
<dbReference type="SUPFAM" id="SSF103473">
    <property type="entry name" value="MFS general substrate transporter"/>
    <property type="match status" value="1"/>
</dbReference>
<feature type="transmembrane region" description="Helical" evidence="7">
    <location>
        <begin position="321"/>
        <end position="343"/>
    </location>
</feature>
<keyword evidence="10" id="KW-1185">Reference proteome</keyword>
<reference evidence="9 10" key="1">
    <citation type="submission" date="2016-11" db="EMBL/GenBank/DDBJ databases">
        <title>Study of marine rhodopsin-containing bacteria.</title>
        <authorList>
            <person name="Yoshizawa S."/>
            <person name="Kumagai Y."/>
            <person name="Kogure K."/>
        </authorList>
    </citation>
    <scope>NUCLEOTIDE SEQUENCE [LARGE SCALE GENOMIC DNA]</scope>
    <source>
        <strain evidence="9 10">SAORIC-28</strain>
    </source>
</reference>
<feature type="transmembrane region" description="Helical" evidence="7">
    <location>
        <begin position="265"/>
        <end position="284"/>
    </location>
</feature>
<protein>
    <recommendedName>
        <fullName evidence="8">Major facilitator superfamily (MFS) profile domain-containing protein</fullName>
    </recommendedName>
</protein>
<feature type="transmembrane region" description="Helical" evidence="7">
    <location>
        <begin position="167"/>
        <end position="188"/>
    </location>
</feature>
<dbReference type="InterPro" id="IPR050189">
    <property type="entry name" value="MFS_Efflux_Transporters"/>
</dbReference>
<feature type="transmembrane region" description="Helical" evidence="7">
    <location>
        <begin position="77"/>
        <end position="95"/>
    </location>
</feature>
<dbReference type="InterPro" id="IPR005828">
    <property type="entry name" value="MFS_sugar_transport-like"/>
</dbReference>
<feature type="transmembrane region" description="Helical" evidence="7">
    <location>
        <begin position="355"/>
        <end position="377"/>
    </location>
</feature>
<dbReference type="Pfam" id="PF00083">
    <property type="entry name" value="Sugar_tr"/>
    <property type="match status" value="1"/>
</dbReference>
<dbReference type="Proteomes" id="UP000216339">
    <property type="component" value="Unassembled WGS sequence"/>
</dbReference>
<feature type="domain" description="Major facilitator superfamily (MFS) profile" evidence="8">
    <location>
        <begin position="11"/>
        <end position="409"/>
    </location>
</feature>
<feature type="region of interest" description="Disordered" evidence="6">
    <location>
        <begin position="411"/>
        <end position="436"/>
    </location>
</feature>
<comment type="subcellular location">
    <subcellularLocation>
        <location evidence="1">Cell membrane</location>
        <topology evidence="1">Multi-pass membrane protein</topology>
    </subcellularLocation>
</comment>
<evidence type="ECO:0000313" key="9">
    <source>
        <dbReference type="EMBL" id="PAP78658.1"/>
    </source>
</evidence>
<comment type="caution">
    <text evidence="9">The sequence shown here is derived from an EMBL/GenBank/DDBJ whole genome shotgun (WGS) entry which is preliminary data.</text>
</comment>
<feature type="transmembrane region" description="Helical" evidence="7">
    <location>
        <begin position="209"/>
        <end position="237"/>
    </location>
</feature>
<sequence length="436" mass="45293">MTHSSLRTTATLFALWLLVFTAASQTIIITPILPLIGEALGVGTGPLGLLVSVYSWVLALAALVMGPISDRVGRRRVLLMGSGALVVALALHGWADTFEALLVMRVLAGAGGGMLSGAAVSYVGDAFPYEKRGWATGWVMSGVPFGLVIGIPLGRALAVAFGFRMPFVAFAGVMAVAFVLILTVVPQPDVQLSEERPTVRGALRQYAELLRGTGGTAAAAATYFLMYFGLSLLIVYLPQWLTARFAMEVAPFGEPLTVFGLPLDFIATLFLVGGLVSVVVGPQAGTLSDAVGRKPLILTSCLGLAVVTAAVPYVVTERWAAYPIYVAIMGLFALRMAPLQALLTALVPSRQRGAFLSLTIAVGQIGTGVGAAVAGVLYAEVGYAATTTLSAVVVLAMAALVWRWLPEPTEQAVDPEPEPVAEPAEAGVVAGETGAP</sequence>
<dbReference type="InterPro" id="IPR011701">
    <property type="entry name" value="MFS"/>
</dbReference>
<evidence type="ECO:0000256" key="7">
    <source>
        <dbReference type="SAM" id="Phobius"/>
    </source>
</evidence>
<keyword evidence="2" id="KW-1003">Cell membrane</keyword>
<feature type="transmembrane region" description="Helical" evidence="7">
    <location>
        <begin position="135"/>
        <end position="161"/>
    </location>
</feature>
<dbReference type="GO" id="GO:0005886">
    <property type="term" value="C:plasma membrane"/>
    <property type="evidence" value="ECO:0007669"/>
    <property type="project" value="UniProtKB-SubCell"/>
</dbReference>
<keyword evidence="3 7" id="KW-0812">Transmembrane</keyword>
<dbReference type="Gene3D" id="1.20.1250.20">
    <property type="entry name" value="MFS general substrate transporter like domains"/>
    <property type="match status" value="2"/>
</dbReference>
<evidence type="ECO:0000256" key="2">
    <source>
        <dbReference type="ARBA" id="ARBA00022475"/>
    </source>
</evidence>
<dbReference type="PANTHER" id="PTHR43124:SF3">
    <property type="entry name" value="CHLORAMPHENICOL EFFLUX PUMP RV0191"/>
    <property type="match status" value="1"/>
</dbReference>
<dbReference type="EMBL" id="MQWD01000001">
    <property type="protein sequence ID" value="PAP78658.1"/>
    <property type="molecule type" value="Genomic_DNA"/>
</dbReference>
<evidence type="ECO:0000313" key="10">
    <source>
        <dbReference type="Proteomes" id="UP000216339"/>
    </source>
</evidence>
<feature type="transmembrane region" description="Helical" evidence="7">
    <location>
        <begin position="296"/>
        <end position="315"/>
    </location>
</feature>
<gene>
    <name evidence="9" type="ORF">BSZ37_04950</name>
</gene>
<evidence type="ECO:0000256" key="3">
    <source>
        <dbReference type="ARBA" id="ARBA00022692"/>
    </source>
</evidence>
<keyword evidence="4 7" id="KW-1133">Transmembrane helix</keyword>
<evidence type="ECO:0000256" key="4">
    <source>
        <dbReference type="ARBA" id="ARBA00022989"/>
    </source>
</evidence>
<dbReference type="AlphaFoldDB" id="A0A271J5S4"/>
<organism evidence="9 10">
    <name type="scientific">Rubrivirga marina</name>
    <dbReference type="NCBI Taxonomy" id="1196024"/>
    <lineage>
        <taxon>Bacteria</taxon>
        <taxon>Pseudomonadati</taxon>
        <taxon>Rhodothermota</taxon>
        <taxon>Rhodothermia</taxon>
        <taxon>Rhodothermales</taxon>
        <taxon>Rubricoccaceae</taxon>
        <taxon>Rubrivirga</taxon>
    </lineage>
</organism>
<dbReference type="GO" id="GO:0022857">
    <property type="term" value="F:transmembrane transporter activity"/>
    <property type="evidence" value="ECO:0007669"/>
    <property type="project" value="InterPro"/>
</dbReference>
<accession>A0A271J5S4</accession>
<keyword evidence="5 7" id="KW-0472">Membrane</keyword>
<feature type="transmembrane region" description="Helical" evidence="7">
    <location>
        <begin position="383"/>
        <end position="402"/>
    </location>
</feature>
<dbReference type="Pfam" id="PF07690">
    <property type="entry name" value="MFS_1"/>
    <property type="match status" value="1"/>
</dbReference>
<feature type="transmembrane region" description="Helical" evidence="7">
    <location>
        <begin position="40"/>
        <end position="65"/>
    </location>
</feature>
<evidence type="ECO:0000256" key="5">
    <source>
        <dbReference type="ARBA" id="ARBA00023136"/>
    </source>
</evidence>
<dbReference type="InterPro" id="IPR020846">
    <property type="entry name" value="MFS_dom"/>
</dbReference>
<dbReference type="InterPro" id="IPR036259">
    <property type="entry name" value="MFS_trans_sf"/>
</dbReference>
<dbReference type="PANTHER" id="PTHR43124">
    <property type="entry name" value="PURINE EFFLUX PUMP PBUE"/>
    <property type="match status" value="1"/>
</dbReference>
<evidence type="ECO:0000256" key="6">
    <source>
        <dbReference type="SAM" id="MobiDB-lite"/>
    </source>
</evidence>
<dbReference type="PROSITE" id="PS50850">
    <property type="entry name" value="MFS"/>
    <property type="match status" value="1"/>
</dbReference>
<name>A0A271J5S4_9BACT</name>
<dbReference type="PROSITE" id="PS00216">
    <property type="entry name" value="SUGAR_TRANSPORT_1"/>
    <property type="match status" value="2"/>
</dbReference>
<evidence type="ECO:0000256" key="1">
    <source>
        <dbReference type="ARBA" id="ARBA00004651"/>
    </source>
</evidence>